<organism evidence="3 4">
    <name type="scientific">Nonomuraea maheshkhaliensis</name>
    <dbReference type="NCBI Taxonomy" id="419590"/>
    <lineage>
        <taxon>Bacteria</taxon>
        <taxon>Bacillati</taxon>
        <taxon>Actinomycetota</taxon>
        <taxon>Actinomycetes</taxon>
        <taxon>Streptosporangiales</taxon>
        <taxon>Streptosporangiaceae</taxon>
        <taxon>Nonomuraea</taxon>
    </lineage>
</organism>
<proteinExistence type="predicted"/>
<dbReference type="RefSeq" id="WP_346110231.1">
    <property type="nucleotide sequence ID" value="NZ_BAAAMU010000056.1"/>
</dbReference>
<reference evidence="4" key="1">
    <citation type="journal article" date="2019" name="Int. J. Syst. Evol. Microbiol.">
        <title>The Global Catalogue of Microorganisms (GCM) 10K type strain sequencing project: providing services to taxonomists for standard genome sequencing and annotation.</title>
        <authorList>
            <consortium name="The Broad Institute Genomics Platform"/>
            <consortium name="The Broad Institute Genome Sequencing Center for Infectious Disease"/>
            <person name="Wu L."/>
            <person name="Ma J."/>
        </authorList>
    </citation>
    <scope>NUCLEOTIDE SEQUENCE [LARGE SCALE GENOMIC DNA]</scope>
    <source>
        <strain evidence="4">JCM 13929</strain>
    </source>
</reference>
<sequence>MTRYARLPPLAGARNLLPFMLLSVGAATLGPLSTLPLGLLVSHGGTAPLITLLLVLLSQELCTALREPAGRPGKRLACPLGDRRGGARTATHLVRP</sequence>
<dbReference type="EMBL" id="BAAAMU010000056">
    <property type="protein sequence ID" value="GAA1657361.1"/>
    <property type="molecule type" value="Genomic_DNA"/>
</dbReference>
<keyword evidence="2" id="KW-0812">Transmembrane</keyword>
<keyword evidence="2" id="KW-0472">Membrane</keyword>
<keyword evidence="2" id="KW-1133">Transmembrane helix</keyword>
<evidence type="ECO:0000313" key="4">
    <source>
        <dbReference type="Proteomes" id="UP001500064"/>
    </source>
</evidence>
<protein>
    <recommendedName>
        <fullName evidence="5">MFS transporter</fullName>
    </recommendedName>
</protein>
<name>A0ABP4RNB8_9ACTN</name>
<feature type="transmembrane region" description="Helical" evidence="2">
    <location>
        <begin position="12"/>
        <end position="29"/>
    </location>
</feature>
<feature type="transmembrane region" description="Helical" evidence="2">
    <location>
        <begin position="35"/>
        <end position="57"/>
    </location>
</feature>
<dbReference type="Proteomes" id="UP001500064">
    <property type="component" value="Unassembled WGS sequence"/>
</dbReference>
<evidence type="ECO:0000256" key="1">
    <source>
        <dbReference type="SAM" id="MobiDB-lite"/>
    </source>
</evidence>
<gene>
    <name evidence="3" type="ORF">GCM10009733_063790</name>
</gene>
<comment type="caution">
    <text evidence="3">The sequence shown here is derived from an EMBL/GenBank/DDBJ whole genome shotgun (WGS) entry which is preliminary data.</text>
</comment>
<evidence type="ECO:0000313" key="3">
    <source>
        <dbReference type="EMBL" id="GAA1657361.1"/>
    </source>
</evidence>
<accession>A0ABP4RNB8</accession>
<evidence type="ECO:0008006" key="5">
    <source>
        <dbReference type="Google" id="ProtNLM"/>
    </source>
</evidence>
<feature type="region of interest" description="Disordered" evidence="1">
    <location>
        <begin position="73"/>
        <end position="96"/>
    </location>
</feature>
<keyword evidence="4" id="KW-1185">Reference proteome</keyword>
<evidence type="ECO:0000256" key="2">
    <source>
        <dbReference type="SAM" id="Phobius"/>
    </source>
</evidence>